<sequence>MKKILLISAALLAVMSCQKYKYDTNFSAPTKLNSPESVNIDPTSTQNVVLSWTGGGAEDGGICLYNVLFDEVDGDFSEPIAIMASDNGGLAQLTLTHATLNILARNAGIGALETGSIKWTVTASRGGEVKQSEVSATISLTRPDGLSLIPEELYLYGSAIAGDGGEGRAFRKVSEGVFDMFAVLADGEIYFRNTTGDDAVNFYINSENKLADGEGTTTVTATDLNEEKNYIAERITVDFNTLSMKREKIGELHIVWSQTYGDVGPEEFGIKDPVYRFTYDGNGVFSRTIDVITVPYRHPGWPAGQTVADERYYFDVKVDDVDMRWRWSSPSLTGAAPEVNAPLSYYDIVEVTWASAGQWDNAYKFNASLLNAGSVTVKIYGNLDGYFCHQFE</sequence>
<name>A0A9D9NIM0_9BACT</name>
<feature type="signal peptide" evidence="1">
    <location>
        <begin position="1"/>
        <end position="21"/>
    </location>
</feature>
<proteinExistence type="predicted"/>
<evidence type="ECO:0000256" key="1">
    <source>
        <dbReference type="SAM" id="SignalP"/>
    </source>
</evidence>
<evidence type="ECO:0000313" key="4">
    <source>
        <dbReference type="Proteomes" id="UP000823757"/>
    </source>
</evidence>
<dbReference type="Proteomes" id="UP000823757">
    <property type="component" value="Unassembled WGS sequence"/>
</dbReference>
<feature type="domain" description="SusE outer membrane protein" evidence="2">
    <location>
        <begin position="29"/>
        <end position="121"/>
    </location>
</feature>
<gene>
    <name evidence="3" type="ORF">IAB91_06940</name>
</gene>
<dbReference type="PROSITE" id="PS51257">
    <property type="entry name" value="PROKAR_LIPOPROTEIN"/>
    <property type="match status" value="1"/>
</dbReference>
<comment type="caution">
    <text evidence="3">The sequence shown here is derived from an EMBL/GenBank/DDBJ whole genome shotgun (WGS) entry which is preliminary data.</text>
</comment>
<dbReference type="EMBL" id="JADIMD010000104">
    <property type="protein sequence ID" value="MBO8475006.1"/>
    <property type="molecule type" value="Genomic_DNA"/>
</dbReference>
<protein>
    <submittedName>
        <fullName evidence="3">SusE domain-containing protein</fullName>
    </submittedName>
</protein>
<accession>A0A9D9NIM0</accession>
<reference evidence="3" key="2">
    <citation type="journal article" date="2021" name="PeerJ">
        <title>Extensive microbial diversity within the chicken gut microbiome revealed by metagenomics and culture.</title>
        <authorList>
            <person name="Gilroy R."/>
            <person name="Ravi A."/>
            <person name="Getino M."/>
            <person name="Pursley I."/>
            <person name="Horton D.L."/>
            <person name="Alikhan N.F."/>
            <person name="Baker D."/>
            <person name="Gharbi K."/>
            <person name="Hall N."/>
            <person name="Watson M."/>
            <person name="Adriaenssens E.M."/>
            <person name="Foster-Nyarko E."/>
            <person name="Jarju S."/>
            <person name="Secka A."/>
            <person name="Antonio M."/>
            <person name="Oren A."/>
            <person name="Chaudhuri R.R."/>
            <person name="La Ragione R."/>
            <person name="Hildebrand F."/>
            <person name="Pallen M.J."/>
        </authorList>
    </citation>
    <scope>NUCLEOTIDE SEQUENCE</scope>
    <source>
        <strain evidence="3">B1-13419</strain>
    </source>
</reference>
<dbReference type="AlphaFoldDB" id="A0A9D9NIM0"/>
<dbReference type="InterPro" id="IPR025970">
    <property type="entry name" value="SusE"/>
</dbReference>
<feature type="chain" id="PRO_5038964241" evidence="1">
    <location>
        <begin position="22"/>
        <end position="392"/>
    </location>
</feature>
<organism evidence="3 4">
    <name type="scientific">Candidatus Cryptobacteroides faecigallinarum</name>
    <dbReference type="NCBI Taxonomy" id="2840763"/>
    <lineage>
        <taxon>Bacteria</taxon>
        <taxon>Pseudomonadati</taxon>
        <taxon>Bacteroidota</taxon>
        <taxon>Bacteroidia</taxon>
        <taxon>Bacteroidales</taxon>
        <taxon>Candidatus Cryptobacteroides</taxon>
    </lineage>
</organism>
<evidence type="ECO:0000259" key="2">
    <source>
        <dbReference type="Pfam" id="PF14292"/>
    </source>
</evidence>
<reference evidence="3" key="1">
    <citation type="submission" date="2020-10" db="EMBL/GenBank/DDBJ databases">
        <authorList>
            <person name="Gilroy R."/>
        </authorList>
    </citation>
    <scope>NUCLEOTIDE SEQUENCE</scope>
    <source>
        <strain evidence="3">B1-13419</strain>
    </source>
</reference>
<keyword evidence="1" id="KW-0732">Signal</keyword>
<dbReference type="Pfam" id="PF14292">
    <property type="entry name" value="SusE"/>
    <property type="match status" value="1"/>
</dbReference>
<evidence type="ECO:0000313" key="3">
    <source>
        <dbReference type="EMBL" id="MBO8475006.1"/>
    </source>
</evidence>